<dbReference type="RefSeq" id="WP_160846244.1">
    <property type="nucleotide sequence ID" value="NZ_WVHT01000013.1"/>
</dbReference>
<evidence type="ECO:0000313" key="2">
    <source>
        <dbReference type="Proteomes" id="UP000466586"/>
    </source>
</evidence>
<gene>
    <name evidence="1" type="ORF">GS399_19000</name>
</gene>
<name>A0A7K1YEN1_9SPHI</name>
<organism evidence="1 2">
    <name type="scientific">Hufsiella arboris</name>
    <dbReference type="NCBI Taxonomy" id="2695275"/>
    <lineage>
        <taxon>Bacteria</taxon>
        <taxon>Pseudomonadati</taxon>
        <taxon>Bacteroidota</taxon>
        <taxon>Sphingobacteriia</taxon>
        <taxon>Sphingobacteriales</taxon>
        <taxon>Sphingobacteriaceae</taxon>
        <taxon>Hufsiella</taxon>
    </lineage>
</organism>
<dbReference type="Gene3D" id="3.30.530.20">
    <property type="match status" value="1"/>
</dbReference>
<dbReference type="CDD" id="cd07820">
    <property type="entry name" value="SRPBCC_3"/>
    <property type="match status" value="1"/>
</dbReference>
<comment type="caution">
    <text evidence="1">The sequence shown here is derived from an EMBL/GenBank/DDBJ whole genome shotgun (WGS) entry which is preliminary data.</text>
</comment>
<reference evidence="1 2" key="1">
    <citation type="submission" date="2019-11" db="EMBL/GenBank/DDBJ databases">
        <title>Pedobacter sp. HMF7647 Genome sequencing and assembly.</title>
        <authorList>
            <person name="Kang H."/>
            <person name="Kim H."/>
            <person name="Joh K."/>
        </authorList>
    </citation>
    <scope>NUCLEOTIDE SEQUENCE [LARGE SCALE GENOMIC DNA]</scope>
    <source>
        <strain evidence="1 2">HMF7647</strain>
    </source>
</reference>
<protein>
    <recommendedName>
        <fullName evidence="3">SRPBCC family protein</fullName>
    </recommendedName>
</protein>
<accession>A0A7K1YEN1</accession>
<proteinExistence type="predicted"/>
<sequence length="159" mass="18703">MNTTTLNFDQFVPATIENVWNFFSNPENLGLITPPSMNFRIISDWNENVKMFEGQEISYTVSPLFHIPLKWITVITKVERNKLFVDEQKSGPYKLWVHQHVFEEVENGVVMRDILTYAIPFGLIGTLIDKLIVYKKVNDIFFYRKNKIDEIFKQPAEII</sequence>
<evidence type="ECO:0008006" key="3">
    <source>
        <dbReference type="Google" id="ProtNLM"/>
    </source>
</evidence>
<keyword evidence="2" id="KW-1185">Reference proteome</keyword>
<evidence type="ECO:0000313" key="1">
    <source>
        <dbReference type="EMBL" id="MXV53063.1"/>
    </source>
</evidence>
<dbReference type="EMBL" id="WVHT01000013">
    <property type="protein sequence ID" value="MXV53063.1"/>
    <property type="molecule type" value="Genomic_DNA"/>
</dbReference>
<dbReference type="SUPFAM" id="SSF55961">
    <property type="entry name" value="Bet v1-like"/>
    <property type="match status" value="1"/>
</dbReference>
<dbReference type="InterPro" id="IPR023393">
    <property type="entry name" value="START-like_dom_sf"/>
</dbReference>
<dbReference type="AlphaFoldDB" id="A0A7K1YEN1"/>
<dbReference type="Proteomes" id="UP000466586">
    <property type="component" value="Unassembled WGS sequence"/>
</dbReference>